<protein>
    <submittedName>
        <fullName evidence="1">Follistatin-related 5-like</fullName>
    </submittedName>
</protein>
<proteinExistence type="predicted"/>
<organism evidence="1 2">
    <name type="scientific">Paramuricea clavata</name>
    <name type="common">Red gorgonian</name>
    <name type="synonym">Violescent sea-whip</name>
    <dbReference type="NCBI Taxonomy" id="317549"/>
    <lineage>
        <taxon>Eukaryota</taxon>
        <taxon>Metazoa</taxon>
        <taxon>Cnidaria</taxon>
        <taxon>Anthozoa</taxon>
        <taxon>Octocorallia</taxon>
        <taxon>Malacalcyonacea</taxon>
        <taxon>Plexauridae</taxon>
        <taxon>Paramuricea</taxon>
    </lineage>
</organism>
<dbReference type="InterPro" id="IPR015943">
    <property type="entry name" value="WD40/YVTN_repeat-like_dom_sf"/>
</dbReference>
<dbReference type="PANTHER" id="PTHR47197">
    <property type="entry name" value="PROTEIN NIRF"/>
    <property type="match status" value="1"/>
</dbReference>
<name>A0A6S7I3X9_PARCT</name>
<evidence type="ECO:0000313" key="1">
    <source>
        <dbReference type="EMBL" id="CAB4013435.1"/>
    </source>
</evidence>
<dbReference type="InterPro" id="IPR011045">
    <property type="entry name" value="N2O_reductase_N"/>
</dbReference>
<dbReference type="EMBL" id="CACRXK020007887">
    <property type="protein sequence ID" value="CAB4013435.1"/>
    <property type="molecule type" value="Genomic_DNA"/>
</dbReference>
<sequence>MEMRVMALALFICAFLLEYSASVKTNTVFYVLGSDGIYVIDPVAKSVVTKINDMTSPGLCTESNIRGLRNPCSFSQASVVHDTVFVADASGSAVHVIDVKTRTKIETIPTDVYPYGLHFLPWRKEVWVHSWNISTFDVIETEGRNRTHTAIRAHVKPGFTHGIMLADKDMLEGKAAYVTHFSNPGIHKLNLETKSYTGFLNFTKYGCSGTYGIVYNSYNKRLYVECQSLFRSVSILELNAANDSLTKEYKFPGSPFVSPNGRYVVVLYRYKSRTNITTSRMNILAVSGSGVEHYPELRIPGGVSHAVFYPKSKNSDSYNVFITLDYSDKMAVVDLDVAKNGNISDVKYIENIDFLDSKPHGASRKLFISGKWIISPATKSKTVVIINAETQKVHGKVSGVNGGDLAVWVRDSTTNISDSQHCSDFVETGTRTKAWKFRQKIGNELCVMKPLKAYAVPSLIVVATFSTKFVVAEVVQPIPVSETLALHTGIAVEKMNVVFRTNVRGTVAKNAVQIQTVLPRSTVVNIDTTTITTSADAAVSERHATRVLTAEVRRNTVLRVKYAGKQGVPVRPTVIVEELVNAVYFPNAL</sequence>
<dbReference type="SUPFAM" id="SSF50974">
    <property type="entry name" value="Nitrous oxide reductase, N-terminal domain"/>
    <property type="match status" value="1"/>
</dbReference>
<gene>
    <name evidence="1" type="ORF">PACLA_8A025447</name>
</gene>
<accession>A0A6S7I3X9</accession>
<dbReference type="Proteomes" id="UP001152795">
    <property type="component" value="Unassembled WGS sequence"/>
</dbReference>
<dbReference type="PANTHER" id="PTHR47197:SF3">
    <property type="entry name" value="DIHYDRO-HEME D1 DEHYDROGENASE"/>
    <property type="match status" value="1"/>
</dbReference>
<reference evidence="1" key="1">
    <citation type="submission" date="2020-04" db="EMBL/GenBank/DDBJ databases">
        <authorList>
            <person name="Alioto T."/>
            <person name="Alioto T."/>
            <person name="Gomez Garrido J."/>
        </authorList>
    </citation>
    <scope>NUCLEOTIDE SEQUENCE</scope>
    <source>
        <strain evidence="1">A484AB</strain>
    </source>
</reference>
<dbReference type="AlphaFoldDB" id="A0A6S7I3X9"/>
<dbReference type="Gene3D" id="2.130.10.10">
    <property type="entry name" value="YVTN repeat-like/Quinoprotein amine dehydrogenase"/>
    <property type="match status" value="1"/>
</dbReference>
<evidence type="ECO:0000313" key="2">
    <source>
        <dbReference type="Proteomes" id="UP001152795"/>
    </source>
</evidence>
<keyword evidence="2" id="KW-1185">Reference proteome</keyword>
<dbReference type="InterPro" id="IPR051200">
    <property type="entry name" value="Host-pathogen_enzymatic-act"/>
</dbReference>
<comment type="caution">
    <text evidence="1">The sequence shown here is derived from an EMBL/GenBank/DDBJ whole genome shotgun (WGS) entry which is preliminary data.</text>
</comment>
<dbReference type="OrthoDB" id="6085115at2759"/>